<proteinExistence type="predicted"/>
<evidence type="ECO:0000259" key="8">
    <source>
        <dbReference type="SMART" id="SM00014"/>
    </source>
</evidence>
<evidence type="ECO:0000256" key="6">
    <source>
        <dbReference type="ARBA" id="ARBA00023136"/>
    </source>
</evidence>
<evidence type="ECO:0000256" key="5">
    <source>
        <dbReference type="ARBA" id="ARBA00022989"/>
    </source>
</evidence>
<keyword evidence="6 7" id="KW-0472">Membrane</keyword>
<dbReference type="PANTHER" id="PTHR14969">
    <property type="entry name" value="SPHINGOSINE-1-PHOSPHATE PHOSPHOHYDROLASE"/>
    <property type="match status" value="1"/>
</dbReference>
<comment type="caution">
    <text evidence="9">The sequence shown here is derived from an EMBL/GenBank/DDBJ whole genome shotgun (WGS) entry which is preliminary data.</text>
</comment>
<dbReference type="EMBL" id="LBTI01000030">
    <property type="protein sequence ID" value="KKQ37016.1"/>
    <property type="molecule type" value="Genomic_DNA"/>
</dbReference>
<dbReference type="SUPFAM" id="SSF48317">
    <property type="entry name" value="Acid phosphatase/Vanadium-dependent haloperoxidase"/>
    <property type="match status" value="1"/>
</dbReference>
<feature type="transmembrane region" description="Helical" evidence="7">
    <location>
        <begin position="134"/>
        <end position="152"/>
    </location>
</feature>
<name>A0A0G0K8T8_9BACT</name>
<dbReference type="Gene3D" id="1.20.144.10">
    <property type="entry name" value="Phosphatidic acid phosphatase type 2/haloperoxidase"/>
    <property type="match status" value="1"/>
</dbReference>
<feature type="domain" description="Phosphatidic acid phosphatase type 2/haloperoxidase" evidence="8">
    <location>
        <begin position="43"/>
        <end position="153"/>
    </location>
</feature>
<feature type="transmembrane region" description="Helical" evidence="7">
    <location>
        <begin position="12"/>
        <end position="35"/>
    </location>
</feature>
<dbReference type="Pfam" id="PF01569">
    <property type="entry name" value="PAP2"/>
    <property type="match status" value="1"/>
</dbReference>
<comment type="subcellular location">
    <subcellularLocation>
        <location evidence="1">Cell membrane</location>
        <topology evidence="1">Multi-pass membrane protein</topology>
    </subcellularLocation>
</comment>
<evidence type="ECO:0000256" key="2">
    <source>
        <dbReference type="ARBA" id="ARBA00022475"/>
    </source>
</evidence>
<keyword evidence="3 7" id="KW-0812">Transmembrane</keyword>
<reference evidence="9 10" key="1">
    <citation type="journal article" date="2015" name="Nature">
        <title>rRNA introns, odd ribosomes, and small enigmatic genomes across a large radiation of phyla.</title>
        <authorList>
            <person name="Brown C.T."/>
            <person name="Hug L.A."/>
            <person name="Thomas B.C."/>
            <person name="Sharon I."/>
            <person name="Castelle C.J."/>
            <person name="Singh A."/>
            <person name="Wilkins M.J."/>
            <person name="Williams K.H."/>
            <person name="Banfield J.F."/>
        </authorList>
    </citation>
    <scope>NUCLEOTIDE SEQUENCE [LARGE SCALE GENOMIC DNA]</scope>
</reference>
<evidence type="ECO:0000256" key="1">
    <source>
        <dbReference type="ARBA" id="ARBA00004651"/>
    </source>
</evidence>
<dbReference type="STRING" id="1618545.US53_C0030G0013"/>
<evidence type="ECO:0000256" key="3">
    <source>
        <dbReference type="ARBA" id="ARBA00022692"/>
    </source>
</evidence>
<evidence type="ECO:0000313" key="9">
    <source>
        <dbReference type="EMBL" id="KKQ37016.1"/>
    </source>
</evidence>
<protein>
    <submittedName>
        <fullName evidence="9">Bacitracin transport permease BCRC</fullName>
    </submittedName>
</protein>
<dbReference type="InterPro" id="IPR036938">
    <property type="entry name" value="PAP2/HPO_sf"/>
</dbReference>
<keyword evidence="5 7" id="KW-1133">Transmembrane helix</keyword>
<dbReference type="GO" id="GO:0016787">
    <property type="term" value="F:hydrolase activity"/>
    <property type="evidence" value="ECO:0007669"/>
    <property type="project" value="UniProtKB-KW"/>
</dbReference>
<dbReference type="PANTHER" id="PTHR14969:SF62">
    <property type="entry name" value="DECAPRENYLPHOSPHORYL-5-PHOSPHORIBOSE PHOSPHATASE RV3807C-RELATED"/>
    <property type="match status" value="1"/>
</dbReference>
<dbReference type="AlphaFoldDB" id="A0A0G0K8T8"/>
<feature type="transmembrane region" description="Helical" evidence="7">
    <location>
        <begin position="87"/>
        <end position="107"/>
    </location>
</feature>
<feature type="transmembrane region" description="Helical" evidence="7">
    <location>
        <begin position="112"/>
        <end position="128"/>
    </location>
</feature>
<dbReference type="SMART" id="SM00014">
    <property type="entry name" value="acidPPc"/>
    <property type="match status" value="1"/>
</dbReference>
<keyword evidence="4" id="KW-0378">Hydrolase</keyword>
<evidence type="ECO:0000313" key="10">
    <source>
        <dbReference type="Proteomes" id="UP000034591"/>
    </source>
</evidence>
<dbReference type="InterPro" id="IPR000326">
    <property type="entry name" value="PAP2/HPO"/>
</dbReference>
<gene>
    <name evidence="9" type="ORF">US53_C0030G0013</name>
</gene>
<dbReference type="Proteomes" id="UP000034591">
    <property type="component" value="Unassembled WGS sequence"/>
</dbReference>
<sequence length="162" mass="17772">MNPVVLSSQSNYLVTFLASFLIWFLFLGLFILWLVDGKIKKEVVLHAVLASMVSWVISLGLKSLLPFPRPFMINNLPPLTLTTPTSLTSFPSAHSTVAFAIATSVWLHNKKWGLFFITGACLVGLGRVASNVHFFVDVIGGALIGISASYIIKKLHPFKLLS</sequence>
<keyword evidence="2" id="KW-1003">Cell membrane</keyword>
<evidence type="ECO:0000256" key="7">
    <source>
        <dbReference type="SAM" id="Phobius"/>
    </source>
</evidence>
<evidence type="ECO:0000256" key="4">
    <source>
        <dbReference type="ARBA" id="ARBA00022801"/>
    </source>
</evidence>
<dbReference type="GO" id="GO:0005886">
    <property type="term" value="C:plasma membrane"/>
    <property type="evidence" value="ECO:0007669"/>
    <property type="project" value="UniProtKB-SubCell"/>
</dbReference>
<organism evidence="9 10">
    <name type="scientific">Candidatus Woesebacteria bacterium GW2011_GWA1_37_7</name>
    <dbReference type="NCBI Taxonomy" id="1618545"/>
    <lineage>
        <taxon>Bacteria</taxon>
        <taxon>Candidatus Woeseibacteriota</taxon>
    </lineage>
</organism>
<accession>A0A0G0K8T8</accession>
<feature type="transmembrane region" description="Helical" evidence="7">
    <location>
        <begin position="47"/>
        <end position="67"/>
    </location>
</feature>